<dbReference type="FunFam" id="3.40.50.880:FF:000001">
    <property type="entry name" value="GMP synthase [glutamine-hydrolyzing]"/>
    <property type="match status" value="1"/>
</dbReference>
<comment type="function">
    <text evidence="1 11">Catalyzes the synthesis of GMP from XMP.</text>
</comment>
<dbReference type="AlphaFoldDB" id="A0A150J2S2"/>
<dbReference type="PANTHER" id="PTHR11922:SF2">
    <property type="entry name" value="GMP SYNTHASE [GLUTAMINE-HYDROLYZING]"/>
    <property type="match status" value="1"/>
</dbReference>
<comment type="pathway">
    <text evidence="2 11">Purine metabolism; GMP biosynthesis; GMP from XMP (L-Gln route): step 1/1.</text>
</comment>
<evidence type="ECO:0000256" key="8">
    <source>
        <dbReference type="ARBA" id="ARBA00022840"/>
    </source>
</evidence>
<dbReference type="InterPro" id="IPR017926">
    <property type="entry name" value="GATASE"/>
</dbReference>
<dbReference type="InterPro" id="IPR029062">
    <property type="entry name" value="Class_I_gatase-like"/>
</dbReference>
<evidence type="ECO:0000256" key="2">
    <source>
        <dbReference type="ARBA" id="ARBA00005153"/>
    </source>
</evidence>
<sequence length="515" mass="57474">MSIGEEVILVVDFGSQYAHLIARRIRELKVYSEIVFPDITEKEIEKIAPKGIIFSGGPRSVYEKDAPLLTDDVFDYLIRKDIPILGICYGHQLIALKMGGNVKGEKKKEYGIATVDILDPEGIFNDLENKETVWMSHGDQVFELPPGFVITSKTDNSPIAAFRSTSKKIYGLQWHPEVVHTKNGQKILSNFVYNVCGCKGTWDLSDFIEENVSKIRNKVGSGKAVIALSGGIDSSVAAAVAEKAIGNRLYAVFVDHGLLRKGEAEVVSKAFSGHDINFKKIDAKKRFFDKLFGITDPEKKRMVIGEEFIRIFEEEAKKIGADFLVQGTIYPDIIESGRSQHADTIKSHHNVGGLPDSISFKEIIEPLRDLYKDEVREVGRRLGLPDKIIDQYPFPGPGLAVRITGPVTEENIRICREASSIVEEELEKASIENIWQAFAVTLEDKVVGVVGDQRKFGRIVALRIVESQDAMTANFKKLPWDVLEKISTRITNEVPEVVSVAYFISHKPPQTIEPC</sequence>
<dbReference type="Gene3D" id="3.40.50.620">
    <property type="entry name" value="HUPs"/>
    <property type="match status" value="1"/>
</dbReference>
<name>A0A150J2S2_9EURY</name>
<dbReference type="PROSITE" id="PS51273">
    <property type="entry name" value="GATASE_TYPE_1"/>
    <property type="match status" value="1"/>
</dbReference>
<gene>
    <name evidence="14" type="primary">guaAB</name>
    <name evidence="11" type="synonym">guaA</name>
    <name evidence="14" type="ORF">AMQ74_01129</name>
</gene>
<accession>A0A150J2S2</accession>
<dbReference type="Pfam" id="PF02540">
    <property type="entry name" value="NAD_synthase"/>
    <property type="match status" value="1"/>
</dbReference>
<dbReference type="PATRIC" id="fig|1705564.3.peg.1172"/>
<dbReference type="InterPro" id="IPR001674">
    <property type="entry name" value="GMP_synth_C"/>
</dbReference>
<evidence type="ECO:0000256" key="7">
    <source>
        <dbReference type="ARBA" id="ARBA00022755"/>
    </source>
</evidence>
<evidence type="ECO:0000256" key="5">
    <source>
        <dbReference type="ARBA" id="ARBA00022741"/>
    </source>
</evidence>
<evidence type="ECO:0000259" key="13">
    <source>
        <dbReference type="PROSITE" id="PS51553"/>
    </source>
</evidence>
<keyword evidence="4 11" id="KW-0436">Ligase</keyword>
<evidence type="ECO:0000256" key="4">
    <source>
        <dbReference type="ARBA" id="ARBA00022598"/>
    </source>
</evidence>
<evidence type="ECO:0000313" key="15">
    <source>
        <dbReference type="Proteomes" id="UP000075578"/>
    </source>
</evidence>
<dbReference type="NCBIfam" id="TIGR00888">
    <property type="entry name" value="guaA_Nterm"/>
    <property type="match status" value="1"/>
</dbReference>
<dbReference type="InterPro" id="IPR022310">
    <property type="entry name" value="NAD/GMP_synthase"/>
</dbReference>
<evidence type="ECO:0000256" key="3">
    <source>
        <dbReference type="ARBA" id="ARBA00011264"/>
    </source>
</evidence>
<evidence type="ECO:0000256" key="11">
    <source>
        <dbReference type="HAMAP-Rule" id="MF_00344"/>
    </source>
</evidence>
<dbReference type="Gene3D" id="3.40.50.880">
    <property type="match status" value="1"/>
</dbReference>
<dbReference type="InterPro" id="IPR025777">
    <property type="entry name" value="GMPS_ATP_PPase_dom"/>
</dbReference>
<dbReference type="FunFam" id="3.30.300.10:FF:000002">
    <property type="entry name" value="GMP synthase [glutamine-hydrolyzing]"/>
    <property type="match status" value="1"/>
</dbReference>
<dbReference type="Pfam" id="PF00958">
    <property type="entry name" value="GMP_synt_C"/>
    <property type="match status" value="1"/>
</dbReference>
<dbReference type="EC" id="6.3.5.2" evidence="11"/>
<comment type="subunit">
    <text evidence="3">Heterodimer composed of a glutamine amidotransferase subunit (A) and a GMP-binding subunit (B).</text>
</comment>
<dbReference type="GO" id="GO:0003921">
    <property type="term" value="F:GMP synthase activity"/>
    <property type="evidence" value="ECO:0007669"/>
    <property type="project" value="InterPro"/>
</dbReference>
<dbReference type="InterPro" id="IPR022955">
    <property type="entry name" value="GMP_synthase"/>
</dbReference>
<dbReference type="UniPathway" id="UPA00189">
    <property type="reaction ID" value="UER00296"/>
</dbReference>
<keyword evidence="8 11" id="KW-0067">ATP-binding</keyword>
<dbReference type="HAMAP" id="MF_00344">
    <property type="entry name" value="GMP_synthase"/>
    <property type="match status" value="1"/>
</dbReference>
<dbReference type="Pfam" id="PF00117">
    <property type="entry name" value="GATase"/>
    <property type="match status" value="1"/>
</dbReference>
<feature type="domain" description="GMPS ATP-PPase" evidence="13">
    <location>
        <begin position="202"/>
        <end position="391"/>
    </location>
</feature>
<evidence type="ECO:0000256" key="10">
    <source>
        <dbReference type="ARBA" id="ARBA00049404"/>
    </source>
</evidence>
<comment type="caution">
    <text evidence="14">The sequence shown here is derived from an EMBL/GenBank/DDBJ whole genome shotgun (WGS) entry which is preliminary data.</text>
</comment>
<dbReference type="NCBIfam" id="TIGR00884">
    <property type="entry name" value="guaA_Cterm"/>
    <property type="match status" value="1"/>
</dbReference>
<comment type="catalytic activity">
    <reaction evidence="10 11">
        <text>XMP + L-glutamine + ATP + H2O = GMP + L-glutamate + AMP + diphosphate + 2 H(+)</text>
        <dbReference type="Rhea" id="RHEA:11680"/>
        <dbReference type="ChEBI" id="CHEBI:15377"/>
        <dbReference type="ChEBI" id="CHEBI:15378"/>
        <dbReference type="ChEBI" id="CHEBI:29985"/>
        <dbReference type="ChEBI" id="CHEBI:30616"/>
        <dbReference type="ChEBI" id="CHEBI:33019"/>
        <dbReference type="ChEBI" id="CHEBI:57464"/>
        <dbReference type="ChEBI" id="CHEBI:58115"/>
        <dbReference type="ChEBI" id="CHEBI:58359"/>
        <dbReference type="ChEBI" id="CHEBI:456215"/>
        <dbReference type="EC" id="6.3.5.2"/>
    </reaction>
</comment>
<dbReference type="NCBIfam" id="NF000848">
    <property type="entry name" value="PRK00074.1"/>
    <property type="match status" value="1"/>
</dbReference>
<protein>
    <recommendedName>
        <fullName evidence="11">GMP synthase [glutamine-hydrolyzing]</fullName>
        <ecNumber evidence="11">6.3.5.2</ecNumber>
    </recommendedName>
    <alternativeName>
        <fullName evidence="11">GMP synthetase</fullName>
    </alternativeName>
    <alternativeName>
        <fullName evidence="11">Glutamine amidotransferase</fullName>
    </alternativeName>
</protein>
<keyword evidence="7 11" id="KW-0658">Purine biosynthesis</keyword>
<evidence type="ECO:0000313" key="14">
    <source>
        <dbReference type="EMBL" id="KYC51511.1"/>
    </source>
</evidence>
<dbReference type="SUPFAM" id="SSF52402">
    <property type="entry name" value="Adenine nucleotide alpha hydrolases-like"/>
    <property type="match status" value="1"/>
</dbReference>
<keyword evidence="9 11" id="KW-0315">Glutamine amidotransferase</keyword>
<dbReference type="Gene3D" id="3.30.300.10">
    <property type="match status" value="1"/>
</dbReference>
<evidence type="ECO:0000256" key="9">
    <source>
        <dbReference type="ARBA" id="ARBA00022962"/>
    </source>
</evidence>
<evidence type="ECO:0000256" key="1">
    <source>
        <dbReference type="ARBA" id="ARBA00002332"/>
    </source>
</evidence>
<proteinExistence type="inferred from homology"/>
<dbReference type="PROSITE" id="PS51553">
    <property type="entry name" value="GMPS_ATP_PPASE"/>
    <property type="match status" value="1"/>
</dbReference>
<dbReference type="PRINTS" id="PR00096">
    <property type="entry name" value="GATASE"/>
</dbReference>
<dbReference type="InterPro" id="IPR014729">
    <property type="entry name" value="Rossmann-like_a/b/a_fold"/>
</dbReference>
<dbReference type="PRINTS" id="PR00097">
    <property type="entry name" value="ANTSNTHASEII"/>
</dbReference>
<feature type="active site" evidence="11">
    <location>
        <position position="175"/>
    </location>
</feature>
<dbReference type="PANTHER" id="PTHR11922">
    <property type="entry name" value="GMP SYNTHASE-RELATED"/>
    <property type="match status" value="1"/>
</dbReference>
<keyword evidence="5 11" id="KW-0547">Nucleotide-binding</keyword>
<dbReference type="Proteomes" id="UP000075578">
    <property type="component" value="Unassembled WGS sequence"/>
</dbReference>
<dbReference type="GO" id="GO:0005829">
    <property type="term" value="C:cytosol"/>
    <property type="evidence" value="ECO:0007669"/>
    <property type="project" value="TreeGrafter"/>
</dbReference>
<dbReference type="SUPFAM" id="SSF52317">
    <property type="entry name" value="Class I glutamine amidotransferase-like"/>
    <property type="match status" value="1"/>
</dbReference>
<dbReference type="SUPFAM" id="SSF54810">
    <property type="entry name" value="GMP synthetase C-terminal dimerisation domain"/>
    <property type="match status" value="1"/>
</dbReference>
<keyword evidence="6 11" id="KW-0332">GMP biosynthesis</keyword>
<feature type="active site" evidence="11">
    <location>
        <position position="177"/>
    </location>
</feature>
<dbReference type="PRINTS" id="PR00099">
    <property type="entry name" value="CPSGATASE"/>
</dbReference>
<evidence type="ECO:0000256" key="12">
    <source>
        <dbReference type="PROSITE-ProRule" id="PRU00886"/>
    </source>
</evidence>
<feature type="binding site" evidence="12">
    <location>
        <begin position="229"/>
        <end position="235"/>
    </location>
    <ligand>
        <name>ATP</name>
        <dbReference type="ChEBI" id="CHEBI:30616"/>
    </ligand>
</feature>
<feature type="active site" description="Nucleophile" evidence="11">
    <location>
        <position position="88"/>
    </location>
</feature>
<dbReference type="EMBL" id="LNGD01000067">
    <property type="protein sequence ID" value="KYC51511.1"/>
    <property type="molecule type" value="Genomic_DNA"/>
</dbReference>
<dbReference type="CDD" id="cd01742">
    <property type="entry name" value="GATase1_GMP_Synthase"/>
    <property type="match status" value="1"/>
</dbReference>
<dbReference type="InterPro" id="IPR004739">
    <property type="entry name" value="GMP_synth_GATase"/>
</dbReference>
<organism evidence="14 15">
    <name type="scientific">Candidatus Methanofastidiosum methylothiophilum</name>
    <dbReference type="NCBI Taxonomy" id="1705564"/>
    <lineage>
        <taxon>Archaea</taxon>
        <taxon>Methanobacteriati</taxon>
        <taxon>Methanobacteriota</taxon>
        <taxon>Stenosarchaea group</taxon>
        <taxon>Candidatus Methanofastidiosia</taxon>
        <taxon>Candidatus Methanofastidiosales</taxon>
        <taxon>Candidatus Methanofastidiosaceae</taxon>
        <taxon>Candidatus Methanofastidiosum</taxon>
    </lineage>
</organism>
<dbReference type="GO" id="GO:0005524">
    <property type="term" value="F:ATP binding"/>
    <property type="evidence" value="ECO:0007669"/>
    <property type="project" value="UniProtKB-UniRule"/>
</dbReference>
<evidence type="ECO:0000256" key="6">
    <source>
        <dbReference type="ARBA" id="ARBA00022749"/>
    </source>
</evidence>
<dbReference type="CDD" id="cd01997">
    <property type="entry name" value="GMP_synthase_C"/>
    <property type="match status" value="1"/>
</dbReference>
<reference evidence="14 15" key="1">
    <citation type="journal article" date="2016" name="ISME J.">
        <title>Chasing the elusive Euryarchaeota class WSA2: genomes reveal a uniquely fastidious methyl-reducing methanogen.</title>
        <authorList>
            <person name="Nobu M.K."/>
            <person name="Narihiro T."/>
            <person name="Kuroda K."/>
            <person name="Mei R."/>
            <person name="Liu W.T."/>
        </authorList>
    </citation>
    <scope>NUCLEOTIDE SEQUENCE [LARGE SCALE GENOMIC DNA]</scope>
    <source>
        <strain evidence="14">U1lsi0528_Bin089</strain>
    </source>
</reference>